<keyword evidence="2" id="KW-0805">Transcription regulation</keyword>
<dbReference type="PANTHER" id="PTHR30346:SF0">
    <property type="entry name" value="HCA OPERON TRANSCRIPTIONAL ACTIVATOR HCAR"/>
    <property type="match status" value="1"/>
</dbReference>
<evidence type="ECO:0000256" key="4">
    <source>
        <dbReference type="ARBA" id="ARBA00023163"/>
    </source>
</evidence>
<evidence type="ECO:0000259" key="5">
    <source>
        <dbReference type="PROSITE" id="PS50931"/>
    </source>
</evidence>
<organism evidence="6 7">
    <name type="scientific">Arthrobacter ginkgonis</name>
    <dbReference type="NCBI Taxonomy" id="1630594"/>
    <lineage>
        <taxon>Bacteria</taxon>
        <taxon>Bacillati</taxon>
        <taxon>Actinomycetota</taxon>
        <taxon>Actinomycetes</taxon>
        <taxon>Micrococcales</taxon>
        <taxon>Micrococcaceae</taxon>
        <taxon>Arthrobacter</taxon>
    </lineage>
</organism>
<dbReference type="SUPFAM" id="SSF53850">
    <property type="entry name" value="Periplasmic binding protein-like II"/>
    <property type="match status" value="1"/>
</dbReference>
<dbReference type="SUPFAM" id="SSF46785">
    <property type="entry name" value="Winged helix' DNA-binding domain"/>
    <property type="match status" value="1"/>
</dbReference>
<protein>
    <submittedName>
        <fullName evidence="6">LysR family transcriptional regulator</fullName>
    </submittedName>
</protein>
<dbReference type="Gene3D" id="1.10.10.10">
    <property type="entry name" value="Winged helix-like DNA-binding domain superfamily/Winged helix DNA-binding domain"/>
    <property type="match status" value="1"/>
</dbReference>
<proteinExistence type="inferred from homology"/>
<dbReference type="RefSeq" id="WP_345150259.1">
    <property type="nucleotide sequence ID" value="NZ_BAABEO010000011.1"/>
</dbReference>
<dbReference type="Pfam" id="PF00126">
    <property type="entry name" value="HTH_1"/>
    <property type="match status" value="1"/>
</dbReference>
<dbReference type="InterPro" id="IPR005119">
    <property type="entry name" value="LysR_subst-bd"/>
</dbReference>
<dbReference type="InterPro" id="IPR036388">
    <property type="entry name" value="WH-like_DNA-bd_sf"/>
</dbReference>
<dbReference type="Proteomes" id="UP001500752">
    <property type="component" value="Unassembled WGS sequence"/>
</dbReference>
<evidence type="ECO:0000313" key="7">
    <source>
        <dbReference type="Proteomes" id="UP001500752"/>
    </source>
</evidence>
<comment type="similarity">
    <text evidence="1">Belongs to the LysR transcriptional regulatory family.</text>
</comment>
<dbReference type="InterPro" id="IPR036390">
    <property type="entry name" value="WH_DNA-bd_sf"/>
</dbReference>
<evidence type="ECO:0000256" key="3">
    <source>
        <dbReference type="ARBA" id="ARBA00023125"/>
    </source>
</evidence>
<dbReference type="PANTHER" id="PTHR30346">
    <property type="entry name" value="TRANSCRIPTIONAL DUAL REGULATOR HCAR-RELATED"/>
    <property type="match status" value="1"/>
</dbReference>
<comment type="caution">
    <text evidence="6">The sequence shown here is derived from an EMBL/GenBank/DDBJ whole genome shotgun (WGS) entry which is preliminary data.</text>
</comment>
<name>A0ABP7CAB1_9MICC</name>
<dbReference type="Gene3D" id="3.40.190.10">
    <property type="entry name" value="Periplasmic binding protein-like II"/>
    <property type="match status" value="2"/>
</dbReference>
<keyword evidence="3" id="KW-0238">DNA-binding</keyword>
<dbReference type="PROSITE" id="PS50931">
    <property type="entry name" value="HTH_LYSR"/>
    <property type="match status" value="1"/>
</dbReference>
<evidence type="ECO:0000256" key="2">
    <source>
        <dbReference type="ARBA" id="ARBA00023015"/>
    </source>
</evidence>
<dbReference type="InterPro" id="IPR000847">
    <property type="entry name" value="LysR_HTH_N"/>
</dbReference>
<gene>
    <name evidence="6" type="ORF">GCM10023081_18640</name>
</gene>
<feature type="domain" description="HTH lysR-type" evidence="5">
    <location>
        <begin position="4"/>
        <end position="62"/>
    </location>
</feature>
<accession>A0ABP7CAB1</accession>
<dbReference type="Pfam" id="PF03466">
    <property type="entry name" value="LysR_substrate"/>
    <property type="match status" value="1"/>
</dbReference>
<reference evidence="7" key="1">
    <citation type="journal article" date="2019" name="Int. J. Syst. Evol. Microbiol.">
        <title>The Global Catalogue of Microorganisms (GCM) 10K type strain sequencing project: providing services to taxonomists for standard genome sequencing and annotation.</title>
        <authorList>
            <consortium name="The Broad Institute Genomics Platform"/>
            <consortium name="The Broad Institute Genome Sequencing Center for Infectious Disease"/>
            <person name="Wu L."/>
            <person name="Ma J."/>
        </authorList>
    </citation>
    <scope>NUCLEOTIDE SEQUENCE [LARGE SCALE GENOMIC DNA]</scope>
    <source>
        <strain evidence="7">JCM 30742</strain>
    </source>
</reference>
<evidence type="ECO:0000256" key="1">
    <source>
        <dbReference type="ARBA" id="ARBA00009437"/>
    </source>
</evidence>
<keyword evidence="7" id="KW-1185">Reference proteome</keyword>
<sequence length="313" mass="33331">MSGYTLRQLECFVAVAEQGSIASAAKGLLLSQSAVSGAVDALEKAFATQLTIRRKAHGVALTPSGRYVLEQARSLLSQAEDLRLHASDAGGQLRGSLAVGCYSSLAPTVLARLIDHYTTRHPLVELDFFAGSQLEVRQRLNGGSLDAAIAYDMSLPPELARRRLYDAVPSIVLAADHPLAGLPGLTLGQVAEEPMILLDVDPSRENTMMMFAAAGLQPRIRFRTTDFEVTRSLVARGMGYSILVQQPAGAVSYEGKPVVVLPILPAVRKVPVSVVWPQAAQPSRAAAALIELAGELFADQPSGTSHVRVTART</sequence>
<dbReference type="EMBL" id="BAABEO010000011">
    <property type="protein sequence ID" value="GAA3680780.1"/>
    <property type="molecule type" value="Genomic_DNA"/>
</dbReference>
<keyword evidence="4" id="KW-0804">Transcription</keyword>
<evidence type="ECO:0000313" key="6">
    <source>
        <dbReference type="EMBL" id="GAA3680780.1"/>
    </source>
</evidence>